<name>A0A7C8I3K5_9PLEO</name>
<feature type="region of interest" description="Disordered" evidence="1">
    <location>
        <begin position="1"/>
        <end position="44"/>
    </location>
</feature>
<protein>
    <submittedName>
        <fullName evidence="2">Uncharacterized protein</fullName>
    </submittedName>
</protein>
<feature type="compositionally biased region" description="Low complexity" evidence="1">
    <location>
        <begin position="14"/>
        <end position="27"/>
    </location>
</feature>
<evidence type="ECO:0000313" key="2">
    <source>
        <dbReference type="EMBL" id="KAF2867071.1"/>
    </source>
</evidence>
<dbReference type="OrthoDB" id="1729737at2759"/>
<keyword evidence="3" id="KW-1185">Reference proteome</keyword>
<evidence type="ECO:0000313" key="3">
    <source>
        <dbReference type="Proteomes" id="UP000481861"/>
    </source>
</evidence>
<sequence length="158" mass="16883">MPRAKGERKHSKKAASAVSASTHATATPGPPQGTADPELDRDTDPATLLQRLIKRQSFAGSWTREDLPCSAMHVSRDAVKASAEKLAATHPAIGGDKIAAVLATAIVIMFLEKKMADEEETWELVVEKARGWLAGEVGDEEVLKEVWKEADDIVGAAA</sequence>
<proteinExistence type="predicted"/>
<feature type="compositionally biased region" description="Basic residues" evidence="1">
    <location>
        <begin position="1"/>
        <end position="13"/>
    </location>
</feature>
<evidence type="ECO:0000256" key="1">
    <source>
        <dbReference type="SAM" id="MobiDB-lite"/>
    </source>
</evidence>
<dbReference type="AlphaFoldDB" id="A0A7C8I3K5"/>
<gene>
    <name evidence="2" type="ORF">BDV95DRAFT_582412</name>
</gene>
<comment type="caution">
    <text evidence="2">The sequence shown here is derived from an EMBL/GenBank/DDBJ whole genome shotgun (WGS) entry which is preliminary data.</text>
</comment>
<reference evidence="2 3" key="1">
    <citation type="submission" date="2020-01" db="EMBL/GenBank/DDBJ databases">
        <authorList>
            <consortium name="DOE Joint Genome Institute"/>
            <person name="Haridas S."/>
            <person name="Albert R."/>
            <person name="Binder M."/>
            <person name="Bloem J."/>
            <person name="Labutti K."/>
            <person name="Salamov A."/>
            <person name="Andreopoulos B."/>
            <person name="Baker S.E."/>
            <person name="Barry K."/>
            <person name="Bills G."/>
            <person name="Bluhm B.H."/>
            <person name="Cannon C."/>
            <person name="Castanera R."/>
            <person name="Culley D.E."/>
            <person name="Daum C."/>
            <person name="Ezra D."/>
            <person name="Gonzalez J.B."/>
            <person name="Henrissat B."/>
            <person name="Kuo A."/>
            <person name="Liang C."/>
            <person name="Lipzen A."/>
            <person name="Lutzoni F."/>
            <person name="Magnuson J."/>
            <person name="Mondo S."/>
            <person name="Nolan M."/>
            <person name="Ohm R."/>
            <person name="Pangilinan J."/>
            <person name="Park H.-J.H."/>
            <person name="Ramirez L."/>
            <person name="Alfaro M."/>
            <person name="Sun H."/>
            <person name="Tritt A."/>
            <person name="Yoshinaga Y."/>
            <person name="Zwiers L.-H.L."/>
            <person name="Turgeon B.G."/>
            <person name="Goodwin S.B."/>
            <person name="Spatafora J.W."/>
            <person name="Crous P.W."/>
            <person name="Grigoriev I.V."/>
        </authorList>
    </citation>
    <scope>NUCLEOTIDE SEQUENCE [LARGE SCALE GENOMIC DNA]</scope>
    <source>
        <strain evidence="2 3">CBS 611.86</strain>
    </source>
</reference>
<accession>A0A7C8I3K5</accession>
<dbReference type="EMBL" id="JAADJZ010000024">
    <property type="protein sequence ID" value="KAF2867071.1"/>
    <property type="molecule type" value="Genomic_DNA"/>
</dbReference>
<dbReference type="Proteomes" id="UP000481861">
    <property type="component" value="Unassembled WGS sequence"/>
</dbReference>
<organism evidence="2 3">
    <name type="scientific">Massariosphaeria phaeospora</name>
    <dbReference type="NCBI Taxonomy" id="100035"/>
    <lineage>
        <taxon>Eukaryota</taxon>
        <taxon>Fungi</taxon>
        <taxon>Dikarya</taxon>
        <taxon>Ascomycota</taxon>
        <taxon>Pezizomycotina</taxon>
        <taxon>Dothideomycetes</taxon>
        <taxon>Pleosporomycetidae</taxon>
        <taxon>Pleosporales</taxon>
        <taxon>Pleosporales incertae sedis</taxon>
        <taxon>Massariosphaeria</taxon>
    </lineage>
</organism>